<dbReference type="OrthoDB" id="8558741at2"/>
<evidence type="ECO:0000256" key="1">
    <source>
        <dbReference type="ARBA" id="ARBA00004196"/>
    </source>
</evidence>
<gene>
    <name evidence="5" type="ORF">SAMN05216193_1139</name>
</gene>
<evidence type="ECO:0000313" key="5">
    <source>
        <dbReference type="EMBL" id="SDO57740.1"/>
    </source>
</evidence>
<organism evidence="5 6">
    <name type="scientific">Pseudomonas jinjuensis</name>
    <dbReference type="NCBI Taxonomy" id="198616"/>
    <lineage>
        <taxon>Bacteria</taxon>
        <taxon>Pseudomonadati</taxon>
        <taxon>Pseudomonadota</taxon>
        <taxon>Gammaproteobacteria</taxon>
        <taxon>Pseudomonadales</taxon>
        <taxon>Pseudomonadaceae</taxon>
        <taxon>Pseudomonas</taxon>
    </lineage>
</organism>
<dbReference type="PROSITE" id="PS51257">
    <property type="entry name" value="PROKAR_LIPOPROTEIN"/>
    <property type="match status" value="1"/>
</dbReference>
<comment type="subcellular location">
    <subcellularLocation>
        <location evidence="1">Cell envelope</location>
    </subcellularLocation>
</comment>
<dbReference type="GO" id="GO:0030313">
    <property type="term" value="C:cell envelope"/>
    <property type="evidence" value="ECO:0007669"/>
    <property type="project" value="UniProtKB-SubCell"/>
</dbReference>
<feature type="coiled-coil region" evidence="3">
    <location>
        <begin position="74"/>
        <end position="198"/>
    </location>
</feature>
<dbReference type="Pfam" id="PF25881">
    <property type="entry name" value="HH_YBHG"/>
    <property type="match status" value="1"/>
</dbReference>
<keyword evidence="6" id="KW-1185">Reference proteome</keyword>
<dbReference type="Proteomes" id="UP000242957">
    <property type="component" value="Unassembled WGS sequence"/>
</dbReference>
<dbReference type="Gene3D" id="1.10.287.470">
    <property type="entry name" value="Helix hairpin bin"/>
    <property type="match status" value="2"/>
</dbReference>
<dbReference type="InterPro" id="IPR059052">
    <property type="entry name" value="HH_YbhG-like"/>
</dbReference>
<dbReference type="SUPFAM" id="SSF111369">
    <property type="entry name" value="HlyD-like secretion proteins"/>
    <property type="match status" value="2"/>
</dbReference>
<dbReference type="InterPro" id="IPR050465">
    <property type="entry name" value="UPF0194_transport"/>
</dbReference>
<proteinExistence type="predicted"/>
<dbReference type="PANTHER" id="PTHR32347:SF29">
    <property type="entry name" value="UPF0194 MEMBRANE PROTEIN YBHG"/>
    <property type="match status" value="1"/>
</dbReference>
<dbReference type="RefSeq" id="WP_084312089.1">
    <property type="nucleotide sequence ID" value="NZ_FNIJ01000013.1"/>
</dbReference>
<reference evidence="6" key="1">
    <citation type="submission" date="2016-10" db="EMBL/GenBank/DDBJ databases">
        <authorList>
            <person name="Varghese N."/>
            <person name="Submissions S."/>
        </authorList>
    </citation>
    <scope>NUCLEOTIDE SEQUENCE [LARGE SCALE GENOMIC DNA]</scope>
    <source>
        <strain evidence="6">JCM 21621</strain>
    </source>
</reference>
<dbReference type="Gene3D" id="2.40.50.100">
    <property type="match status" value="1"/>
</dbReference>
<evidence type="ECO:0000259" key="4">
    <source>
        <dbReference type="Pfam" id="PF25881"/>
    </source>
</evidence>
<feature type="domain" description="YbhG-like alpha-helical hairpin" evidence="4">
    <location>
        <begin position="66"/>
        <end position="190"/>
    </location>
</feature>
<evidence type="ECO:0000313" key="6">
    <source>
        <dbReference type="Proteomes" id="UP000242957"/>
    </source>
</evidence>
<sequence>MRADRWLLAGLLLALVGCGGNGDPELLGTLEWDRVGIPAEASETILRWDVAEGDQVKAGQLLLELDPRRLDAQVAQARGEVAQARARLDELSNGARSEDIDAARATLARNRAAQAEAERNFPRIEQMYRRGLVAIAELDRARATRDQARNESRNAEARLRELTNGTRPEQIEQARAVLQAAEANLAHLQVTRQHLSVRAPRDGRVDALPFRPGDQPPEGAEVVSLLVGDEPYARLFIPASIRARVDVGTRLRIHVEGVEQPFEARLRNIRSESSFTPYFALTGDDASRLVYRAEAVLQGDAARRLPAGLPLTAERIDDERQ</sequence>
<dbReference type="STRING" id="198616.SAMN05216193_1139"/>
<name>A0A1H0KPN7_9PSED</name>
<protein>
    <submittedName>
        <fullName evidence="5">HlyD family secretion protein</fullName>
    </submittedName>
</protein>
<dbReference type="AlphaFoldDB" id="A0A1H0KPN7"/>
<accession>A0A1H0KPN7</accession>
<evidence type="ECO:0000256" key="2">
    <source>
        <dbReference type="ARBA" id="ARBA00023054"/>
    </source>
</evidence>
<dbReference type="EMBL" id="FNIJ01000013">
    <property type="protein sequence ID" value="SDO57740.1"/>
    <property type="molecule type" value="Genomic_DNA"/>
</dbReference>
<keyword evidence="2 3" id="KW-0175">Coiled coil</keyword>
<dbReference type="PANTHER" id="PTHR32347">
    <property type="entry name" value="EFFLUX SYSTEM COMPONENT YKNX-RELATED"/>
    <property type="match status" value="1"/>
</dbReference>
<evidence type="ECO:0000256" key="3">
    <source>
        <dbReference type="SAM" id="Coils"/>
    </source>
</evidence>